<proteinExistence type="predicted"/>
<keyword evidence="1" id="KW-1133">Transmembrane helix</keyword>
<accession>S7VCJ2</accession>
<evidence type="ECO:0000256" key="1">
    <source>
        <dbReference type="SAM" id="Phobius"/>
    </source>
</evidence>
<organism evidence="2 3">
    <name type="scientific">Cyclobacterium qasimii M12-11B</name>
    <dbReference type="NCBI Taxonomy" id="641524"/>
    <lineage>
        <taxon>Bacteria</taxon>
        <taxon>Pseudomonadati</taxon>
        <taxon>Bacteroidota</taxon>
        <taxon>Cytophagia</taxon>
        <taxon>Cytophagales</taxon>
        <taxon>Cyclobacteriaceae</taxon>
        <taxon>Cyclobacterium</taxon>
    </lineage>
</organism>
<name>S7VCJ2_9BACT</name>
<reference evidence="2 3" key="1">
    <citation type="journal article" date="2013" name="Genome Announc.">
        <title>Draft Genome Sequence of Cyclobacterium qasimii Strain M12-11BT, Isolated from Arctic Marine Sediment.</title>
        <authorList>
            <person name="Shivaji S."/>
            <person name="Ara S."/>
            <person name="Singh A."/>
            <person name="Kumar Pinnaka A."/>
        </authorList>
    </citation>
    <scope>NUCLEOTIDE SEQUENCE [LARGE SCALE GENOMIC DNA]</scope>
    <source>
        <strain evidence="2 3">M12-11B</strain>
    </source>
</reference>
<keyword evidence="1" id="KW-0812">Transmembrane</keyword>
<dbReference type="AlphaFoldDB" id="S7VCJ2"/>
<gene>
    <name evidence="2" type="ORF">ADICYQ_3331</name>
</gene>
<evidence type="ECO:0000313" key="2">
    <source>
        <dbReference type="EMBL" id="EPR67691.1"/>
    </source>
</evidence>
<feature type="transmembrane region" description="Helical" evidence="1">
    <location>
        <begin position="6"/>
        <end position="25"/>
    </location>
</feature>
<dbReference type="Proteomes" id="UP000014974">
    <property type="component" value="Unassembled WGS sequence"/>
</dbReference>
<comment type="caution">
    <text evidence="2">The sequence shown here is derived from an EMBL/GenBank/DDBJ whole genome shotgun (WGS) entry which is preliminary data.</text>
</comment>
<dbReference type="EMBL" id="ATNM01000116">
    <property type="protein sequence ID" value="EPR67691.1"/>
    <property type="molecule type" value="Genomic_DNA"/>
</dbReference>
<evidence type="ECO:0000313" key="3">
    <source>
        <dbReference type="Proteomes" id="UP000014974"/>
    </source>
</evidence>
<sequence>MDFNPAAVSAGGLILTFLLDALCWLKIQKTCVPYRLQGKKNYKFKLDSAIEFVMTCPDHLLETISPGDSIFRALLRSKLNQKGLFKIQGIYFYLH</sequence>
<keyword evidence="1" id="KW-0472">Membrane</keyword>
<protein>
    <submittedName>
        <fullName evidence="2">Uncharacterized protein</fullName>
    </submittedName>
</protein>
<dbReference type="STRING" id="641524.ADICYQ_3331"/>